<evidence type="ECO:0000313" key="5">
    <source>
        <dbReference type="EMBL" id="CAB5052676.1"/>
    </source>
</evidence>
<evidence type="ECO:0000313" key="4">
    <source>
        <dbReference type="EMBL" id="CAB4885433.1"/>
    </source>
</evidence>
<organism evidence="2">
    <name type="scientific">freshwater metagenome</name>
    <dbReference type="NCBI Taxonomy" id="449393"/>
    <lineage>
        <taxon>unclassified sequences</taxon>
        <taxon>metagenomes</taxon>
        <taxon>ecological metagenomes</taxon>
    </lineage>
</organism>
<gene>
    <name evidence="2" type="ORF">UFOPK2602_02561</name>
    <name evidence="3" type="ORF">UFOPK2806_00802</name>
    <name evidence="4" type="ORF">UFOPK3417_01857</name>
    <name evidence="5" type="ORF">UFOPK4306_00169</name>
</gene>
<dbReference type="EMBL" id="CAFBQP010000004">
    <property type="protein sequence ID" value="CAB5052676.1"/>
    <property type="molecule type" value="Genomic_DNA"/>
</dbReference>
<feature type="domain" description="Polysaccharide pyruvyl transferase" evidence="1">
    <location>
        <begin position="54"/>
        <end position="168"/>
    </location>
</feature>
<evidence type="ECO:0000313" key="2">
    <source>
        <dbReference type="EMBL" id="CAB4734527.1"/>
    </source>
</evidence>
<dbReference type="EMBL" id="CAEZYY010000007">
    <property type="protein sequence ID" value="CAB4747444.1"/>
    <property type="molecule type" value="Genomic_DNA"/>
</dbReference>
<dbReference type="EMBL" id="CAEZXX010000296">
    <property type="protein sequence ID" value="CAB4734527.1"/>
    <property type="molecule type" value="Genomic_DNA"/>
</dbReference>
<sequence length="224" mass="24912">MIVPLLLAQRGWRPTAAPTRRLLTIGSIMHLAQTGDVVWGSGRNGRLREDEHRFDQLDVRAVRGPCTRDWLLARGVGCPEVFGDPALLLPSVRPDLTLLAENKRHRVTFIPHIDDPWRQERHGLHFISPRANVEHVLRTVVQSEFVVATSLHAVIVAEAFGVPARSIINRAEPEFKFADYYLGTGRPNYVRASSIPEALALGGETAPVINLQPLIDAFPIDLFG</sequence>
<accession>A0A6J6SIU4</accession>
<protein>
    <submittedName>
        <fullName evidence="2">Unannotated protein</fullName>
    </submittedName>
</protein>
<reference evidence="2" key="1">
    <citation type="submission" date="2020-05" db="EMBL/GenBank/DDBJ databases">
        <authorList>
            <person name="Chiriac C."/>
            <person name="Salcher M."/>
            <person name="Ghai R."/>
            <person name="Kavagutti S V."/>
        </authorList>
    </citation>
    <scope>NUCLEOTIDE SEQUENCE</scope>
</reference>
<dbReference type="EMBL" id="CAFBLR010000242">
    <property type="protein sequence ID" value="CAB4885433.1"/>
    <property type="molecule type" value="Genomic_DNA"/>
</dbReference>
<evidence type="ECO:0000313" key="3">
    <source>
        <dbReference type="EMBL" id="CAB4747444.1"/>
    </source>
</evidence>
<proteinExistence type="predicted"/>
<dbReference type="InterPro" id="IPR007345">
    <property type="entry name" value="Polysacch_pyruvyl_Trfase"/>
</dbReference>
<dbReference type="Pfam" id="PF04230">
    <property type="entry name" value="PS_pyruv_trans"/>
    <property type="match status" value="1"/>
</dbReference>
<dbReference type="AlphaFoldDB" id="A0A6J6SIU4"/>
<name>A0A6J6SIU4_9ZZZZ</name>
<evidence type="ECO:0000259" key="1">
    <source>
        <dbReference type="Pfam" id="PF04230"/>
    </source>
</evidence>